<feature type="transmembrane region" description="Helical" evidence="6">
    <location>
        <begin position="13"/>
        <end position="33"/>
    </location>
</feature>
<dbReference type="Pfam" id="PF20684">
    <property type="entry name" value="Fung_rhodopsin"/>
    <property type="match status" value="1"/>
</dbReference>
<evidence type="ECO:0000256" key="3">
    <source>
        <dbReference type="ARBA" id="ARBA00022989"/>
    </source>
</evidence>
<organism evidence="8 9">
    <name type="scientific">Septoria linicola</name>
    <dbReference type="NCBI Taxonomy" id="215465"/>
    <lineage>
        <taxon>Eukaryota</taxon>
        <taxon>Fungi</taxon>
        <taxon>Dikarya</taxon>
        <taxon>Ascomycota</taxon>
        <taxon>Pezizomycotina</taxon>
        <taxon>Dothideomycetes</taxon>
        <taxon>Dothideomycetidae</taxon>
        <taxon>Mycosphaerellales</taxon>
        <taxon>Mycosphaerellaceae</taxon>
        <taxon>Septoria</taxon>
    </lineage>
</organism>
<dbReference type="OrthoDB" id="2988756at2759"/>
<keyword evidence="2 6" id="KW-0812">Transmembrane</keyword>
<feature type="transmembrane region" description="Helical" evidence="6">
    <location>
        <begin position="125"/>
        <end position="146"/>
    </location>
</feature>
<evidence type="ECO:0000256" key="4">
    <source>
        <dbReference type="ARBA" id="ARBA00023136"/>
    </source>
</evidence>
<evidence type="ECO:0000256" key="6">
    <source>
        <dbReference type="SAM" id="Phobius"/>
    </source>
</evidence>
<dbReference type="PANTHER" id="PTHR33048">
    <property type="entry name" value="PTH11-LIKE INTEGRAL MEMBRANE PROTEIN (AFU_ORTHOLOGUE AFUA_5G11245)"/>
    <property type="match status" value="1"/>
</dbReference>
<keyword evidence="4 6" id="KW-0472">Membrane</keyword>
<comment type="subcellular location">
    <subcellularLocation>
        <location evidence="1">Membrane</location>
        <topology evidence="1">Multi-pass membrane protein</topology>
    </subcellularLocation>
</comment>
<dbReference type="InterPro" id="IPR049326">
    <property type="entry name" value="Rhodopsin_dom_fungi"/>
</dbReference>
<dbReference type="InterPro" id="IPR052337">
    <property type="entry name" value="SAT4-like"/>
</dbReference>
<feature type="domain" description="Rhodopsin" evidence="7">
    <location>
        <begin position="31"/>
        <end position="260"/>
    </location>
</feature>
<sequence>MYFGNHIISQNDAFLASWICASLAFAILLIRLVAHRHQRRGFDTIAYVVAGSIVTLAARTICNALILHWGTINTPGLEDASKTRTSSILVLCARVLVTTYYWLQSILLLLFYREMMNHVSWIHKAIRLCWVIVGLTYFAVILATFLECRSVTYYWTRTPEGLPHQCTRAYAQILLQCVSNLVIDLILLVVSAPILKAQIRQWPANLQLGLLYLLGTFCIIVIGLKIHFIFRDGSVQHARSFWASVQVVVSTFVANAPSIYGAVKIVKRRRSSVMSLARLRTGESDYFNVSGPPPKPPVLKFPEWQDDTLSRPALARFGKP</sequence>
<feature type="transmembrane region" description="Helical" evidence="6">
    <location>
        <begin position="45"/>
        <end position="68"/>
    </location>
</feature>
<evidence type="ECO:0000313" key="9">
    <source>
        <dbReference type="Proteomes" id="UP001056384"/>
    </source>
</evidence>
<name>A0A9Q9AIE8_9PEZI</name>
<feature type="transmembrane region" description="Helical" evidence="6">
    <location>
        <begin position="169"/>
        <end position="190"/>
    </location>
</feature>
<dbReference type="AlphaFoldDB" id="A0A9Q9AIE8"/>
<evidence type="ECO:0000256" key="2">
    <source>
        <dbReference type="ARBA" id="ARBA00022692"/>
    </source>
</evidence>
<proteinExistence type="inferred from homology"/>
<evidence type="ECO:0000259" key="7">
    <source>
        <dbReference type="Pfam" id="PF20684"/>
    </source>
</evidence>
<keyword evidence="3 6" id="KW-1133">Transmembrane helix</keyword>
<gene>
    <name evidence="8" type="ORF">Slin15195_G003240</name>
</gene>
<feature type="transmembrane region" description="Helical" evidence="6">
    <location>
        <begin position="88"/>
        <end position="113"/>
    </location>
</feature>
<dbReference type="PANTHER" id="PTHR33048:SF47">
    <property type="entry name" value="INTEGRAL MEMBRANE PROTEIN-RELATED"/>
    <property type="match status" value="1"/>
</dbReference>
<dbReference type="EMBL" id="CP099418">
    <property type="protein sequence ID" value="USW47005.1"/>
    <property type="molecule type" value="Genomic_DNA"/>
</dbReference>
<evidence type="ECO:0000256" key="5">
    <source>
        <dbReference type="ARBA" id="ARBA00038359"/>
    </source>
</evidence>
<protein>
    <recommendedName>
        <fullName evidence="7">Rhodopsin domain-containing protein</fullName>
    </recommendedName>
</protein>
<keyword evidence="9" id="KW-1185">Reference proteome</keyword>
<dbReference type="GO" id="GO:0016020">
    <property type="term" value="C:membrane"/>
    <property type="evidence" value="ECO:0007669"/>
    <property type="project" value="UniProtKB-SubCell"/>
</dbReference>
<comment type="similarity">
    <text evidence="5">Belongs to the SAT4 family.</text>
</comment>
<accession>A0A9Q9AIE8</accession>
<evidence type="ECO:0000256" key="1">
    <source>
        <dbReference type="ARBA" id="ARBA00004141"/>
    </source>
</evidence>
<evidence type="ECO:0000313" key="8">
    <source>
        <dbReference type="EMBL" id="USW47005.1"/>
    </source>
</evidence>
<dbReference type="Proteomes" id="UP001056384">
    <property type="component" value="Chromosome 1"/>
</dbReference>
<reference evidence="8" key="1">
    <citation type="submission" date="2022-06" db="EMBL/GenBank/DDBJ databases">
        <title>Complete genome sequences of two strains of the flax pathogen Septoria linicola.</title>
        <authorList>
            <person name="Lapalu N."/>
            <person name="Simon A."/>
            <person name="Demenou B."/>
            <person name="Paumier D."/>
            <person name="Guillot M.-P."/>
            <person name="Gout L."/>
            <person name="Valade R."/>
        </authorList>
    </citation>
    <scope>NUCLEOTIDE SEQUENCE</scope>
    <source>
        <strain evidence="8">SE15195</strain>
    </source>
</reference>
<feature type="transmembrane region" description="Helical" evidence="6">
    <location>
        <begin position="242"/>
        <end position="263"/>
    </location>
</feature>
<feature type="transmembrane region" description="Helical" evidence="6">
    <location>
        <begin position="210"/>
        <end position="230"/>
    </location>
</feature>